<keyword evidence="9" id="KW-1185">Reference proteome</keyword>
<dbReference type="InterPro" id="IPR011042">
    <property type="entry name" value="6-blade_b-propeller_TolB-like"/>
</dbReference>
<comment type="caution">
    <text evidence="8">The sequence shown here is derived from an EMBL/GenBank/DDBJ whole genome shotgun (WGS) entry which is preliminary data.</text>
</comment>
<dbReference type="GO" id="GO:0005975">
    <property type="term" value="P:carbohydrate metabolic process"/>
    <property type="evidence" value="ECO:0007669"/>
    <property type="project" value="InterPro"/>
</dbReference>
<keyword evidence="2 5" id="KW-0479">Metal-binding</keyword>
<keyword evidence="1 5" id="KW-0349">Heme</keyword>
<dbReference type="SUPFAM" id="SSF46626">
    <property type="entry name" value="Cytochrome c"/>
    <property type="match status" value="1"/>
</dbReference>
<dbReference type="SUPFAM" id="SSF49785">
    <property type="entry name" value="Galactose-binding domain-like"/>
    <property type="match status" value="1"/>
</dbReference>
<dbReference type="Gene3D" id="2.120.10.30">
    <property type="entry name" value="TolB, C-terminal domain"/>
    <property type="match status" value="1"/>
</dbReference>
<dbReference type="InterPro" id="IPR013517">
    <property type="entry name" value="FG-GAP"/>
</dbReference>
<evidence type="ECO:0000256" key="5">
    <source>
        <dbReference type="PROSITE-ProRule" id="PRU00433"/>
    </source>
</evidence>
<dbReference type="InterPro" id="IPR055557">
    <property type="entry name" value="DUF7133"/>
</dbReference>
<feature type="domain" description="Cytochrome c" evidence="7">
    <location>
        <begin position="1404"/>
        <end position="1537"/>
    </location>
</feature>
<evidence type="ECO:0000256" key="6">
    <source>
        <dbReference type="SAM" id="SignalP"/>
    </source>
</evidence>
<dbReference type="InterPro" id="IPR011330">
    <property type="entry name" value="Glyco_hydro/deAcase_b/a-brl"/>
</dbReference>
<dbReference type="PANTHER" id="PTHR33546">
    <property type="entry name" value="LARGE, MULTIFUNCTIONAL SECRETED PROTEIN-RELATED"/>
    <property type="match status" value="1"/>
</dbReference>
<dbReference type="PROSITE" id="PS51007">
    <property type="entry name" value="CYTC"/>
    <property type="match status" value="1"/>
</dbReference>
<dbReference type="SUPFAM" id="SSF69318">
    <property type="entry name" value="Integrin alpha N-terminal domain"/>
    <property type="match status" value="1"/>
</dbReference>
<dbReference type="Gene3D" id="2.130.10.130">
    <property type="entry name" value="Integrin alpha, N-terminal"/>
    <property type="match status" value="1"/>
</dbReference>
<dbReference type="Gene3D" id="1.10.760.10">
    <property type="entry name" value="Cytochrome c-like domain"/>
    <property type="match status" value="1"/>
</dbReference>
<dbReference type="NCBIfam" id="TIGR02603">
    <property type="entry name" value="CxxCH_TIGR02603"/>
    <property type="match status" value="1"/>
</dbReference>
<dbReference type="GO" id="GO:0020037">
    <property type="term" value="F:heme binding"/>
    <property type="evidence" value="ECO:0007669"/>
    <property type="project" value="InterPro"/>
</dbReference>
<accession>A0A5C6BZ90</accession>
<evidence type="ECO:0000256" key="3">
    <source>
        <dbReference type="ARBA" id="ARBA00022729"/>
    </source>
</evidence>
<dbReference type="InterPro" id="IPR009056">
    <property type="entry name" value="Cyt_c-like_dom"/>
</dbReference>
<dbReference type="InterPro" id="IPR008979">
    <property type="entry name" value="Galactose-bd-like_sf"/>
</dbReference>
<proteinExistence type="predicted"/>
<dbReference type="EMBL" id="SJPT01000014">
    <property type="protein sequence ID" value="TWU17178.1"/>
    <property type="molecule type" value="Genomic_DNA"/>
</dbReference>
<dbReference type="InterPro" id="IPR028994">
    <property type="entry name" value="Integrin_alpha_N"/>
</dbReference>
<evidence type="ECO:0000313" key="8">
    <source>
        <dbReference type="EMBL" id="TWU17178.1"/>
    </source>
</evidence>
<organism evidence="8 9">
    <name type="scientific">Novipirellula galeiformis</name>
    <dbReference type="NCBI Taxonomy" id="2528004"/>
    <lineage>
        <taxon>Bacteria</taxon>
        <taxon>Pseudomonadati</taxon>
        <taxon>Planctomycetota</taxon>
        <taxon>Planctomycetia</taxon>
        <taxon>Pirellulales</taxon>
        <taxon>Pirellulaceae</taxon>
        <taxon>Novipirellula</taxon>
    </lineage>
</organism>
<feature type="chain" id="PRO_5022953611" evidence="6">
    <location>
        <begin position="25"/>
        <end position="1685"/>
    </location>
</feature>
<dbReference type="OrthoDB" id="230287at2"/>
<dbReference type="Pfam" id="PF23500">
    <property type="entry name" value="DUF7133"/>
    <property type="match status" value="1"/>
</dbReference>
<evidence type="ECO:0000256" key="4">
    <source>
        <dbReference type="ARBA" id="ARBA00023004"/>
    </source>
</evidence>
<sequence length="1685" mass="186055" precursor="true">MLPMFRLPLLFCAGLLLSLGSELAAQTNTLTYLDESADGYYPGTSFPKLTTPQWVGDEGVDVVITLGIDDLGDTAKYEAYLRPILERLKQIDGRAPVSIMSCKVNPNDPQLQTWLDEGLSIEVHTVDHPCPCLQGSDFAKAKSTYDRCVDTMASIPGNAPVAFRTPCCDSRNTPSPRLWEEIFNRRTQAGNFLQADSSVFTVFTDTDPDLPRELVLDPDGTPRFNKYIPFPSFVNKIQNYPYPYVVGKLGWQFPCMVPSDWEAQNLQQPNNPQTVTDMQAALDATVIKQGMFNLVFHPHGWIRNDQVVQLIDYADKKYGKRVKFLTFKECVDRINHNLLVDQPLRAPKDGGDHGVRIADLNQDGYVDVIIGNETRKTARLWQPAAKQWREFDHDLQITAKGNQGRVDLGVKFGHLAKDGSVSLLVNNETQQGLYQVTDNGVTSTPLPQPLLDIRTSVAGADQGVRLRDLDGDGVSEVIVGNSQDRQILKRRDDGTWQSTPDPMPFAIVDDLGRDNGVRFVDFDKDGHDDVIISNGADTAIQLYDVDTGGFTRRVKDLNDVPLIVREGTNNGVWFAADHMWVQNEDTHRLPDLVDRRSFLELLGRTEPGPRSAELSHQSIQMRPDFEIELVVAEPLVMDPVALDWGPDGKLWVVEMADYPLGLDDKGKPGGRVRYLEDTTGDGQYDKSTLFLDEIPFPTGVMAWRDGVLVCAAPSLFFAADRDGDGKAEVREELYRGFVEGNQQHRFNGITRGLDNWLYLANGDSGGVIESVKTGKKLDIRGLDVRIRPEDGALEAQSGQTQYGRHRDDHGNWFGSNNSIPVRHYVLADHYLRRNPLVAPPAAQRNIARLDNTQVFPVSRVLSHWSGYKPPAAGMEHEFTSACSTTIYRDTLLGADFLQNTFTCEPVHNLVQRRQLTATGVTFESVRPEDEAEIEFLASTDSWFRPSFVTTGPDGALWVTDMYRLVIEHPQWIGERTKELFLRAGHDRGRIYRAYPKNSSPRPILKLNDLAGPALIDQLASPNGRVRDLAQQQLIERNSAPDLARLQTVVRSSTNPLARLHALCTLDGLQMDVETLRIALADTDATVRRHAIRIAEKFIHEPGKVSDRLISALETCDINDPHVRLQLAYSLGASSSTGAINRLAEIALLSAGDLYVQAAVISSLGEHNLRQFRTAIHGKEAAAPYEAAVLEMAVRMQNSDFLAELFYNVIDQGRQETSVENIGELAAALGTVRKRGVALQPDLQKKLADFGAELATLASDPDAEITLRRAAVSVLTLIDAKFRGDVLNLVTSTEPLELQTAAIHALAGQETAALLSRLTTISPTVRSAILDDSMTRESTALQLAEAVRSNTIPLQTIGSEHRQKMTTHVSEKVRAAATELFGDAMSSGDKHALLETYRSVNPADGDQSRGQAIFTQHCATCHRVKGIGNQVGPDLAGLKDRSPKAMVTAILAPNAAVEDKYLSYNVLTLDGVVEAGIITNESTVAIELTMQNGKSKTILRDDIDQVQSVGTSLMPEEFEKVISPSQMSDLLAFLDELGPAPKAFPGNEPITITARDGGTFEMTAAACRIFGDKINFEAKHKNIGFWSDINDRVEWTVANDKPSQYEVWLDYACPANTAGNAFIFTLGEQTLTGTVQSTNGWDDYRQVKLGTITLPQDTSVAVFKADPSLKNWLLDLRGITLKPVAP</sequence>
<dbReference type="Gene3D" id="2.60.120.260">
    <property type="entry name" value="Galactose-binding domain-like"/>
    <property type="match status" value="1"/>
</dbReference>
<name>A0A5C6BZ90_9BACT</name>
<dbReference type="InterPro" id="IPR036909">
    <property type="entry name" value="Cyt_c-like_dom_sf"/>
</dbReference>
<gene>
    <name evidence="8" type="ORF">Pla52o_53530</name>
</gene>
<evidence type="ECO:0000313" key="9">
    <source>
        <dbReference type="Proteomes" id="UP000316304"/>
    </source>
</evidence>
<dbReference type="NCBIfam" id="TIGR02604">
    <property type="entry name" value="Piru_Ver_Nterm"/>
    <property type="match status" value="1"/>
</dbReference>
<dbReference type="Pfam" id="PF00034">
    <property type="entry name" value="Cytochrom_C"/>
    <property type="match status" value="1"/>
</dbReference>
<dbReference type="Proteomes" id="UP000316304">
    <property type="component" value="Unassembled WGS sequence"/>
</dbReference>
<evidence type="ECO:0000259" key="7">
    <source>
        <dbReference type="PROSITE" id="PS51007"/>
    </source>
</evidence>
<dbReference type="CDD" id="cd02795">
    <property type="entry name" value="CBM6-CBM35-CBM36_like"/>
    <property type="match status" value="1"/>
</dbReference>
<dbReference type="SUPFAM" id="SSF48371">
    <property type="entry name" value="ARM repeat"/>
    <property type="match status" value="1"/>
</dbReference>
<dbReference type="PANTHER" id="PTHR33546:SF1">
    <property type="entry name" value="LARGE, MULTIFUNCTIONAL SECRETED PROTEIN"/>
    <property type="match status" value="1"/>
</dbReference>
<dbReference type="Gene3D" id="3.20.20.370">
    <property type="entry name" value="Glycoside hydrolase/deacetylase"/>
    <property type="match status" value="1"/>
</dbReference>
<dbReference type="Gene3D" id="1.25.10.10">
    <property type="entry name" value="Leucine-rich Repeat Variant"/>
    <property type="match status" value="1"/>
</dbReference>
<evidence type="ECO:0000256" key="2">
    <source>
        <dbReference type="ARBA" id="ARBA00022723"/>
    </source>
</evidence>
<dbReference type="GO" id="GO:0046872">
    <property type="term" value="F:metal ion binding"/>
    <property type="evidence" value="ECO:0007669"/>
    <property type="project" value="UniProtKB-KW"/>
</dbReference>
<dbReference type="InterPro" id="IPR011989">
    <property type="entry name" value="ARM-like"/>
</dbReference>
<dbReference type="InterPro" id="IPR013428">
    <property type="entry name" value="Membrane-bound_put_N"/>
</dbReference>
<dbReference type="Pfam" id="PF13517">
    <property type="entry name" value="FG-GAP_3"/>
    <property type="match status" value="1"/>
</dbReference>
<keyword evidence="4 5" id="KW-0408">Iron</keyword>
<keyword evidence="3 6" id="KW-0732">Signal</keyword>
<evidence type="ECO:0000256" key="1">
    <source>
        <dbReference type="ARBA" id="ARBA00022617"/>
    </source>
</evidence>
<reference evidence="8 9" key="1">
    <citation type="submission" date="2019-02" db="EMBL/GenBank/DDBJ databases">
        <title>Deep-cultivation of Planctomycetes and their phenomic and genomic characterization uncovers novel biology.</title>
        <authorList>
            <person name="Wiegand S."/>
            <person name="Jogler M."/>
            <person name="Boedeker C."/>
            <person name="Pinto D."/>
            <person name="Vollmers J."/>
            <person name="Rivas-Marin E."/>
            <person name="Kohn T."/>
            <person name="Peeters S.H."/>
            <person name="Heuer A."/>
            <person name="Rast P."/>
            <person name="Oberbeckmann S."/>
            <person name="Bunk B."/>
            <person name="Jeske O."/>
            <person name="Meyerdierks A."/>
            <person name="Storesund J.E."/>
            <person name="Kallscheuer N."/>
            <person name="Luecker S."/>
            <person name="Lage O.M."/>
            <person name="Pohl T."/>
            <person name="Merkel B.J."/>
            <person name="Hornburger P."/>
            <person name="Mueller R.-W."/>
            <person name="Bruemmer F."/>
            <person name="Labrenz M."/>
            <person name="Spormann A.M."/>
            <person name="Op Den Camp H."/>
            <person name="Overmann J."/>
            <person name="Amann R."/>
            <person name="Jetten M.S.M."/>
            <person name="Mascher T."/>
            <person name="Medema M.H."/>
            <person name="Devos D.P."/>
            <person name="Kaster A.-K."/>
            <person name="Ovreas L."/>
            <person name="Rohde M."/>
            <person name="Galperin M.Y."/>
            <person name="Jogler C."/>
        </authorList>
    </citation>
    <scope>NUCLEOTIDE SEQUENCE [LARGE SCALE GENOMIC DNA]</scope>
    <source>
        <strain evidence="8 9">Pla52o</strain>
    </source>
</reference>
<feature type="signal peptide" evidence="6">
    <location>
        <begin position="1"/>
        <end position="24"/>
    </location>
</feature>
<dbReference type="SUPFAM" id="SSF88713">
    <property type="entry name" value="Glycoside hydrolase/deacetylase"/>
    <property type="match status" value="1"/>
</dbReference>
<dbReference type="SUPFAM" id="SSF63829">
    <property type="entry name" value="Calcium-dependent phosphotriesterase"/>
    <property type="match status" value="1"/>
</dbReference>
<protein>
    <submittedName>
        <fullName evidence="8">Cytochrome c</fullName>
    </submittedName>
</protein>
<dbReference type="Pfam" id="PF13646">
    <property type="entry name" value="HEAT_2"/>
    <property type="match status" value="1"/>
</dbReference>
<dbReference type="GO" id="GO:0009055">
    <property type="term" value="F:electron transfer activity"/>
    <property type="evidence" value="ECO:0007669"/>
    <property type="project" value="InterPro"/>
</dbReference>
<dbReference type="InterPro" id="IPR016024">
    <property type="entry name" value="ARM-type_fold"/>
</dbReference>
<dbReference type="InterPro" id="IPR013427">
    <property type="entry name" value="Haem-bd_dom_put"/>
</dbReference>